<feature type="compositionally biased region" description="Low complexity" evidence="1">
    <location>
        <begin position="170"/>
        <end position="234"/>
    </location>
</feature>
<dbReference type="EMBL" id="RWJN01000088">
    <property type="protein sequence ID" value="TCD67722.1"/>
    <property type="molecule type" value="Genomic_DNA"/>
</dbReference>
<organism evidence="3 4">
    <name type="scientific">Steccherinum ochraceum</name>
    <dbReference type="NCBI Taxonomy" id="92696"/>
    <lineage>
        <taxon>Eukaryota</taxon>
        <taxon>Fungi</taxon>
        <taxon>Dikarya</taxon>
        <taxon>Basidiomycota</taxon>
        <taxon>Agaricomycotina</taxon>
        <taxon>Agaricomycetes</taxon>
        <taxon>Polyporales</taxon>
        <taxon>Steccherinaceae</taxon>
        <taxon>Steccherinum</taxon>
    </lineage>
</organism>
<feature type="compositionally biased region" description="Polar residues" evidence="1">
    <location>
        <begin position="548"/>
        <end position="567"/>
    </location>
</feature>
<feature type="compositionally biased region" description="Polar residues" evidence="1">
    <location>
        <begin position="18"/>
        <end position="27"/>
    </location>
</feature>
<feature type="compositionally biased region" description="Pro residues" evidence="1">
    <location>
        <begin position="376"/>
        <end position="385"/>
    </location>
</feature>
<feature type="compositionally biased region" description="Pro residues" evidence="1">
    <location>
        <begin position="445"/>
        <end position="458"/>
    </location>
</feature>
<dbReference type="Pfam" id="PF18142">
    <property type="entry name" value="SLATT_fungal"/>
    <property type="match status" value="1"/>
</dbReference>
<evidence type="ECO:0000259" key="2">
    <source>
        <dbReference type="Pfam" id="PF18142"/>
    </source>
</evidence>
<feature type="compositionally biased region" description="Gly residues" evidence="1">
    <location>
        <begin position="1003"/>
        <end position="1016"/>
    </location>
</feature>
<gene>
    <name evidence="3" type="ORF">EIP91_012020</name>
</gene>
<evidence type="ECO:0000313" key="4">
    <source>
        <dbReference type="Proteomes" id="UP000292702"/>
    </source>
</evidence>
<dbReference type="AlphaFoldDB" id="A0A4R0RKR3"/>
<dbReference type="NCBIfam" id="NF033635">
    <property type="entry name" value="SLATT_fungal"/>
    <property type="match status" value="1"/>
</dbReference>
<dbReference type="OrthoDB" id="3245801at2759"/>
<evidence type="ECO:0000313" key="3">
    <source>
        <dbReference type="EMBL" id="TCD67722.1"/>
    </source>
</evidence>
<accession>A0A4R0RKR3</accession>
<feature type="domain" description="SMODS and SLOG-associating 2TM effector" evidence="2">
    <location>
        <begin position="827"/>
        <end position="948"/>
    </location>
</feature>
<dbReference type="Proteomes" id="UP000292702">
    <property type="component" value="Unassembled WGS sequence"/>
</dbReference>
<name>A0A4R0RKR3_9APHY</name>
<feature type="region of interest" description="Disordered" evidence="1">
    <location>
        <begin position="329"/>
        <end position="390"/>
    </location>
</feature>
<dbReference type="STRING" id="92696.A0A4R0RKR3"/>
<feature type="compositionally biased region" description="Basic and acidic residues" evidence="1">
    <location>
        <begin position="77"/>
        <end position="91"/>
    </location>
</feature>
<feature type="region of interest" description="Disordered" evidence="1">
    <location>
        <begin position="507"/>
        <end position="568"/>
    </location>
</feature>
<feature type="compositionally biased region" description="Low complexity" evidence="1">
    <location>
        <begin position="512"/>
        <end position="528"/>
    </location>
</feature>
<proteinExistence type="predicted"/>
<feature type="region of interest" description="Disordered" evidence="1">
    <location>
        <begin position="428"/>
        <end position="461"/>
    </location>
</feature>
<evidence type="ECO:0000256" key="1">
    <source>
        <dbReference type="SAM" id="MobiDB-lite"/>
    </source>
</evidence>
<sequence>MSEEQQYYPQDEPDASADQYQVPQNESYHQEAVPEHDYHDYDVQVGYHHPDEPEAGGQGFEQGEEEQYHDSALGPDDQVHDAVDDLGHAAEADLAYEEQYQQQQQPHASSAPEPDAVVQGEPSYAPDPSLSQSGGEYPAPPPQQTQQDPPSVDSPGSVIPQAPQQIGQTASAPAPAGAPESGIPQVIVTSDSQQSAQQVQQSTPPVLVQDVAAAPAPASDPVQPQTQTQPAPQVIVVPTAAAPAPQPQPQPQQVFIQSPQPLIQQQPPMVFPHQTPIQTQPFATMQPGVPMIAGAYSAAGTVPMVVQADYTEQNVSTVWNNLSAALVGSPPPSASPVGGRGSGSTRTPRTSQTRIPAPLISAPGPAPGSSQRYSPPRQPASPPTPSRNSAFLQATPVTTPIAEHPEFELYESPQQEYQARPQILNTQHGRNDSLQTGEGSGGEHPPTPPPAHLKPRPPSIVFAGTSAAGYAANAHTLPMRYSPDRPTSNQAQGQVVYVEQPQPPHILRRANTASPPSTSGSGSASARPSYERRVQSFDDSGPVVVHTHSPSHSQHLSTSPSRRSSLHASVPVGGIVDGRVVEAQARASLAGTGAGAGADVDFGPDGRVHMHLTSGGVGVGAGMGGRQENAEMVRREASVVRREADVMRHEASDMARREVDMARREVDVARGEVNAVYRQGTDVYRQTQDTVRQGVEGFRTNSARAVSFVEEQRGALVQGLQQDVTRAVNVQNLASGAGSLVAGWVTGGGLHGGNGHNGNGGGGGMGNGGNGGGGGGGGGGGNPMTVEGHLSRASGLDTFIPYAGSLTKEVGGEKTVEKRLEPTLNNAKDALSKARLQAKINGWSLNVAIGAQVLLGALTTGIAAATTGKTTSVVTSILGGISTLAASYLAKARGSGEPENSSHLAKELENYVRDCEAFLLDHGHKRGEESERMKEFVEEYRRRFEILMGSNGDQVVDNVEEKRILDGMRSGGSSFVGGSGHASGMGRGRGSFDDGPMPPYGPHGNGNGGGMGTAGRRGGHSQNGSAGYGNGHAPRGSWV</sequence>
<feature type="compositionally biased region" description="Low complexity" evidence="1">
    <location>
        <begin position="97"/>
        <end position="113"/>
    </location>
</feature>
<reference evidence="3 4" key="1">
    <citation type="submission" date="2018-11" db="EMBL/GenBank/DDBJ databases">
        <title>Genome assembly of Steccherinum ochraceum LE-BIN_3174, the white-rot fungus of the Steccherinaceae family (The Residual Polyporoid clade, Polyporales, Basidiomycota).</title>
        <authorList>
            <person name="Fedorova T.V."/>
            <person name="Glazunova O.A."/>
            <person name="Landesman E.O."/>
            <person name="Moiseenko K.V."/>
            <person name="Psurtseva N.V."/>
            <person name="Savinova O.S."/>
            <person name="Shakhova N.V."/>
            <person name="Tyazhelova T.V."/>
            <person name="Vasina D.V."/>
        </authorList>
    </citation>
    <scope>NUCLEOTIDE SEQUENCE [LARGE SCALE GENOMIC DNA]</scope>
    <source>
        <strain evidence="3 4">LE-BIN_3174</strain>
    </source>
</reference>
<feature type="compositionally biased region" description="Gly residues" evidence="1">
    <location>
        <begin position="974"/>
        <end position="989"/>
    </location>
</feature>
<dbReference type="InterPro" id="IPR041622">
    <property type="entry name" value="SLATT_fungi"/>
</dbReference>
<keyword evidence="4" id="KW-1185">Reference proteome</keyword>
<protein>
    <recommendedName>
        <fullName evidence="2">SMODS and SLOG-associating 2TM effector domain-containing protein</fullName>
    </recommendedName>
</protein>
<feature type="compositionally biased region" description="Basic and acidic residues" evidence="1">
    <location>
        <begin position="28"/>
        <end position="52"/>
    </location>
</feature>
<feature type="compositionally biased region" description="Polar residues" evidence="1">
    <location>
        <begin position="428"/>
        <end position="437"/>
    </location>
</feature>
<feature type="region of interest" description="Disordered" evidence="1">
    <location>
        <begin position="1"/>
        <end position="234"/>
    </location>
</feature>
<feature type="compositionally biased region" description="Low complexity" evidence="1">
    <location>
        <begin position="343"/>
        <end position="354"/>
    </location>
</feature>
<feature type="region of interest" description="Disordered" evidence="1">
    <location>
        <begin position="970"/>
        <end position="1039"/>
    </location>
</feature>
<comment type="caution">
    <text evidence="3">The sequence shown here is derived from an EMBL/GenBank/DDBJ whole genome shotgun (WGS) entry which is preliminary data.</text>
</comment>